<keyword evidence="11" id="KW-0067">ATP-binding</keyword>
<evidence type="ECO:0000256" key="2">
    <source>
        <dbReference type="ARBA" id="ARBA00000937"/>
    </source>
</evidence>
<evidence type="ECO:0000256" key="6">
    <source>
        <dbReference type="ARBA" id="ARBA00012980"/>
    </source>
</evidence>
<evidence type="ECO:0000256" key="17">
    <source>
        <dbReference type="ARBA" id="ARBA00051396"/>
    </source>
</evidence>
<feature type="region of interest" description="Disordered" evidence="22">
    <location>
        <begin position="1"/>
        <end position="76"/>
    </location>
</feature>
<evidence type="ECO:0000313" key="25">
    <source>
        <dbReference type="Proteomes" id="UP000008225"/>
    </source>
</evidence>
<dbReference type="EC" id="2.7.4.6" evidence="5"/>
<keyword evidence="12" id="KW-0809">Transit peptide</keyword>
<feature type="compositionally biased region" description="Basic and acidic residues" evidence="22">
    <location>
        <begin position="1"/>
        <end position="11"/>
    </location>
</feature>
<dbReference type="EC" id="2.7.4.14" evidence="19"/>
<dbReference type="InterPro" id="IPR018094">
    <property type="entry name" value="Thymidylate_kinase"/>
</dbReference>
<evidence type="ECO:0000256" key="8">
    <source>
        <dbReference type="ARBA" id="ARBA00022727"/>
    </source>
</evidence>
<dbReference type="PANTHER" id="PTHR10344">
    <property type="entry name" value="THYMIDYLATE KINASE"/>
    <property type="match status" value="1"/>
</dbReference>
<evidence type="ECO:0000256" key="19">
    <source>
        <dbReference type="ARBA" id="ARBA00066590"/>
    </source>
</evidence>
<organism evidence="24 25">
    <name type="scientific">Callithrix jacchus</name>
    <name type="common">White-tufted-ear marmoset</name>
    <name type="synonym">Simia Jacchus</name>
    <dbReference type="NCBI Taxonomy" id="9483"/>
    <lineage>
        <taxon>Eukaryota</taxon>
        <taxon>Metazoa</taxon>
        <taxon>Chordata</taxon>
        <taxon>Craniata</taxon>
        <taxon>Vertebrata</taxon>
        <taxon>Euteleostomi</taxon>
        <taxon>Mammalia</taxon>
        <taxon>Eutheria</taxon>
        <taxon>Euarchontoglires</taxon>
        <taxon>Primates</taxon>
        <taxon>Haplorrhini</taxon>
        <taxon>Platyrrhini</taxon>
        <taxon>Cebidae</taxon>
        <taxon>Callitrichinae</taxon>
        <taxon>Callithrix</taxon>
        <taxon>Callithrix</taxon>
    </lineage>
</organism>
<keyword evidence="15" id="KW-0496">Mitochondrion</keyword>
<dbReference type="EC" id="2.7.4.9" evidence="6"/>
<evidence type="ECO:0000256" key="5">
    <source>
        <dbReference type="ARBA" id="ARBA00012966"/>
    </source>
</evidence>
<dbReference type="GeneTree" id="ENSGT00940000154030"/>
<dbReference type="HAMAP" id="MF_00165">
    <property type="entry name" value="Thymidylate_kinase"/>
    <property type="match status" value="1"/>
</dbReference>
<dbReference type="PANTHER" id="PTHR10344:SF4">
    <property type="entry name" value="UMP-CMP KINASE 2, MITOCHONDRIAL"/>
    <property type="match status" value="1"/>
</dbReference>
<comment type="catalytic activity">
    <reaction evidence="16">
        <text>dTMP + ATP = dTDP + ADP</text>
        <dbReference type="Rhea" id="RHEA:13517"/>
        <dbReference type="ChEBI" id="CHEBI:30616"/>
        <dbReference type="ChEBI" id="CHEBI:58369"/>
        <dbReference type="ChEBI" id="CHEBI:63528"/>
        <dbReference type="ChEBI" id="CHEBI:456216"/>
        <dbReference type="EC" id="2.7.4.9"/>
    </reaction>
</comment>
<reference evidence="24 25" key="1">
    <citation type="submission" date="2009-03" db="EMBL/GenBank/DDBJ databases">
        <authorList>
            <person name="Warren W."/>
            <person name="Ye L."/>
            <person name="Minx P."/>
            <person name="Worley K."/>
            <person name="Gibbs R."/>
            <person name="Wilson R.K."/>
        </authorList>
    </citation>
    <scope>NUCLEOTIDE SEQUENCE [LARGE SCALE GENOMIC DNA]</scope>
</reference>
<feature type="domain" description="Thymidylate kinase-like" evidence="23">
    <location>
        <begin position="409"/>
        <end position="589"/>
    </location>
</feature>
<dbReference type="GO" id="GO:0004550">
    <property type="term" value="F:nucleoside diphosphate kinase activity"/>
    <property type="evidence" value="ECO:0007669"/>
    <property type="project" value="UniProtKB-EC"/>
</dbReference>
<dbReference type="GO" id="GO:0004798">
    <property type="term" value="F:dTMP kinase activity"/>
    <property type="evidence" value="ECO:0007669"/>
    <property type="project" value="UniProtKB-EC"/>
</dbReference>
<evidence type="ECO:0000256" key="18">
    <source>
        <dbReference type="ARBA" id="ARBA00051598"/>
    </source>
</evidence>
<evidence type="ECO:0000256" key="14">
    <source>
        <dbReference type="ARBA" id="ARBA00023054"/>
    </source>
</evidence>
<evidence type="ECO:0000256" key="7">
    <source>
        <dbReference type="ARBA" id="ARBA00022679"/>
    </source>
</evidence>
<accession>A0A8I3W321</accession>
<comment type="catalytic activity">
    <reaction evidence="17">
        <text>CMP + ATP = CDP + ADP</text>
        <dbReference type="Rhea" id="RHEA:11600"/>
        <dbReference type="ChEBI" id="CHEBI:30616"/>
        <dbReference type="ChEBI" id="CHEBI:58069"/>
        <dbReference type="ChEBI" id="CHEBI:60377"/>
        <dbReference type="ChEBI" id="CHEBI:456216"/>
        <dbReference type="EC" id="2.7.4.14"/>
    </reaction>
</comment>
<evidence type="ECO:0000256" key="15">
    <source>
        <dbReference type="ARBA" id="ARBA00023128"/>
    </source>
</evidence>
<keyword evidence="8" id="KW-0545">Nucleotide biosynthesis</keyword>
<evidence type="ECO:0000256" key="3">
    <source>
        <dbReference type="ARBA" id="ARBA00004173"/>
    </source>
</evidence>
<dbReference type="GO" id="GO:0005524">
    <property type="term" value="F:ATP binding"/>
    <property type="evidence" value="ECO:0007669"/>
    <property type="project" value="UniProtKB-KW"/>
</dbReference>
<dbReference type="GO" id="GO:0006233">
    <property type="term" value="P:dTDP biosynthetic process"/>
    <property type="evidence" value="ECO:0007669"/>
    <property type="project" value="InterPro"/>
</dbReference>
<evidence type="ECO:0000256" key="12">
    <source>
        <dbReference type="ARBA" id="ARBA00022946"/>
    </source>
</evidence>
<dbReference type="Pfam" id="PF02223">
    <property type="entry name" value="Thymidylate_kin"/>
    <property type="match status" value="1"/>
</dbReference>
<evidence type="ECO:0000256" key="9">
    <source>
        <dbReference type="ARBA" id="ARBA00022741"/>
    </source>
</evidence>
<keyword evidence="7" id="KW-0808">Transferase</keyword>
<reference evidence="24" key="2">
    <citation type="submission" date="2025-08" db="UniProtKB">
        <authorList>
            <consortium name="Ensembl"/>
        </authorList>
    </citation>
    <scope>IDENTIFICATION</scope>
</reference>
<evidence type="ECO:0000259" key="23">
    <source>
        <dbReference type="Pfam" id="PF02223"/>
    </source>
</evidence>
<evidence type="ECO:0000256" key="1">
    <source>
        <dbReference type="ARBA" id="ARBA00000082"/>
    </source>
</evidence>
<dbReference type="SUPFAM" id="SSF52540">
    <property type="entry name" value="P-loop containing nucleoside triphosphate hydrolases"/>
    <property type="match status" value="1"/>
</dbReference>
<comment type="catalytic activity">
    <reaction evidence="1">
        <text>a 2'-deoxyribonucleoside 5'-diphosphate + ATP = a 2'-deoxyribonucleoside 5'-triphosphate + ADP</text>
        <dbReference type="Rhea" id="RHEA:44640"/>
        <dbReference type="ChEBI" id="CHEBI:30616"/>
        <dbReference type="ChEBI" id="CHEBI:61560"/>
        <dbReference type="ChEBI" id="CHEBI:73316"/>
        <dbReference type="ChEBI" id="CHEBI:456216"/>
        <dbReference type="EC" id="2.7.4.6"/>
    </reaction>
</comment>
<evidence type="ECO:0000256" key="4">
    <source>
        <dbReference type="ARBA" id="ARBA00009776"/>
    </source>
</evidence>
<evidence type="ECO:0000256" key="22">
    <source>
        <dbReference type="SAM" id="MobiDB-lite"/>
    </source>
</evidence>
<dbReference type="GO" id="GO:0071222">
    <property type="term" value="P:cellular response to lipopolysaccharide"/>
    <property type="evidence" value="ECO:0007669"/>
    <property type="project" value="Ensembl"/>
</dbReference>
<dbReference type="GO" id="GO:0005654">
    <property type="term" value="C:nucleoplasm"/>
    <property type="evidence" value="ECO:0007669"/>
    <property type="project" value="Ensembl"/>
</dbReference>
<feature type="region of interest" description="Disordered" evidence="22">
    <location>
        <begin position="131"/>
        <end position="152"/>
    </location>
</feature>
<evidence type="ECO:0000313" key="24">
    <source>
        <dbReference type="Ensembl" id="ENSCJAP00000085318.1"/>
    </source>
</evidence>
<protein>
    <recommendedName>
        <fullName evidence="20">UMP-CMP kinase 2, mitochondrial</fullName>
        <ecNumber evidence="19">2.7.4.14</ecNumber>
        <ecNumber evidence="5">2.7.4.6</ecNumber>
        <ecNumber evidence="6">2.7.4.9</ecNumber>
    </recommendedName>
    <alternativeName>
        <fullName evidence="21">Nucleoside-diphosphate kinase</fullName>
    </alternativeName>
</protein>
<evidence type="ECO:0000256" key="16">
    <source>
        <dbReference type="ARBA" id="ARBA00048743"/>
    </source>
</evidence>
<name>A0A8I3W321_CALJA</name>
<evidence type="ECO:0000256" key="21">
    <source>
        <dbReference type="ARBA" id="ARBA00076149"/>
    </source>
</evidence>
<evidence type="ECO:0000256" key="10">
    <source>
        <dbReference type="ARBA" id="ARBA00022777"/>
    </source>
</evidence>
<evidence type="ECO:0000256" key="11">
    <source>
        <dbReference type="ARBA" id="ARBA00022840"/>
    </source>
</evidence>
<evidence type="ECO:0000256" key="13">
    <source>
        <dbReference type="ARBA" id="ARBA00022975"/>
    </source>
</evidence>
<dbReference type="AlphaFoldDB" id="A0A8I3W321"/>
<reference evidence="24" key="3">
    <citation type="submission" date="2025-09" db="UniProtKB">
        <authorList>
            <consortium name="Ensembl"/>
        </authorList>
    </citation>
    <scope>IDENTIFICATION</scope>
</reference>
<comment type="subcellular location">
    <subcellularLocation>
        <location evidence="3">Mitochondrion</location>
    </subcellularLocation>
</comment>
<keyword evidence="9" id="KW-0547">Nucleotide-binding</keyword>
<keyword evidence="14" id="KW-0175">Coiled coil</keyword>
<keyword evidence="25" id="KW-1185">Reference proteome</keyword>
<evidence type="ECO:0000256" key="20">
    <source>
        <dbReference type="ARBA" id="ARBA00070686"/>
    </source>
</evidence>
<dbReference type="Ensembl" id="ENSCJAT00000119466.1">
    <property type="protein sequence ID" value="ENSCJAP00000085318.1"/>
    <property type="gene ID" value="ENSCJAG00000085281.1"/>
</dbReference>
<dbReference type="Gene3D" id="3.40.50.300">
    <property type="entry name" value="P-loop containing nucleotide triphosphate hydrolases"/>
    <property type="match status" value="1"/>
</dbReference>
<gene>
    <name evidence="24" type="primary">CMPK2</name>
</gene>
<comment type="catalytic activity">
    <reaction evidence="18">
        <text>dCMP + ATP = dCDP + ADP</text>
        <dbReference type="Rhea" id="RHEA:25094"/>
        <dbReference type="ChEBI" id="CHEBI:30616"/>
        <dbReference type="ChEBI" id="CHEBI:57566"/>
        <dbReference type="ChEBI" id="CHEBI:58593"/>
        <dbReference type="ChEBI" id="CHEBI:456216"/>
        <dbReference type="EC" id="2.7.4.14"/>
    </reaction>
</comment>
<dbReference type="Proteomes" id="UP000008225">
    <property type="component" value="Chromosome 14"/>
</dbReference>
<comment type="catalytic activity">
    <reaction evidence="2">
        <text>a ribonucleoside 5'-diphosphate + ATP = a ribonucleoside 5'-triphosphate + ADP</text>
        <dbReference type="Rhea" id="RHEA:18113"/>
        <dbReference type="ChEBI" id="CHEBI:30616"/>
        <dbReference type="ChEBI" id="CHEBI:57930"/>
        <dbReference type="ChEBI" id="CHEBI:61557"/>
        <dbReference type="ChEBI" id="CHEBI:456216"/>
        <dbReference type="EC" id="2.7.4.6"/>
    </reaction>
</comment>
<dbReference type="GO" id="GO:0006235">
    <property type="term" value="P:dTTP biosynthetic process"/>
    <property type="evidence" value="ECO:0007669"/>
    <property type="project" value="TreeGrafter"/>
</dbReference>
<keyword evidence="13" id="KW-0665">Pyrimidine biosynthesis</keyword>
<comment type="similarity">
    <text evidence="4">Belongs to the thymidylate kinase family.</text>
</comment>
<dbReference type="GO" id="GO:0033862">
    <property type="term" value="F:UMP kinase activity"/>
    <property type="evidence" value="ECO:0007669"/>
    <property type="project" value="Ensembl"/>
</dbReference>
<dbReference type="GO" id="GO:0005739">
    <property type="term" value="C:mitochondrion"/>
    <property type="evidence" value="ECO:0007669"/>
    <property type="project" value="UniProtKB-SubCell"/>
</dbReference>
<dbReference type="GO" id="GO:0006227">
    <property type="term" value="P:dUDP biosynthetic process"/>
    <property type="evidence" value="ECO:0007669"/>
    <property type="project" value="TreeGrafter"/>
</dbReference>
<sequence>MKSQLHRERTPSVHLSLARVHPAPTPCTRQKPQRRKSNQGRGRQSPTERTRGYLGAESPGPHSVRRAPGVSGPSVSPALAVYRADLAEKRRGRKGALAPGFLPRGVSFSRSALLSFSCRASLSFSRRHLASPTPRVSFPRRGRGRGRPPGAPMAFARRFLRGRLSGPRVGRRGVCAGAMASPLRFVLELPDCSLAHFALRADAPGHEDAPDPRLAALLGPPERSYSLCVPVTPGAGCGARVRAARLHHRLLHQLRRGPFQRCQLLRLLCYCPGGQAGGAQHGFLLRDPQDDPDTRRALLELLGACQEAPRPHLGEFEADPPGQLWQRLWEMQDGRRLQVGCARVVPTPEPPLHPVVPDLASSVVFPDREVARAVLEECTSFIPEARAVLDLVDQCPKQVQKGKFQVVAIEGLDATGKTTVTQSVADSLKAVLLKSPPSCIGQWRKIFDDEPAIIRRAFYSLGNYIVASEIAKESAKSPVIVDRYWHSTATYAIATEVSGGLQHLPPAHHPVYQWPEDLLKPDLVLLLTVSPEERLQRLQGRGMEKTREEAELEANSVFRQKVEMSYQRMENPGCHVVDASPSREKVLQMVLSLIQNRLFPSFCCTSMLCGKHWRPGTLILLQPWNPLLTDGPVIRMDPLIMFQ</sequence>
<dbReference type="FunFam" id="3.40.50.300:FF:001133">
    <property type="entry name" value="UMP-CMP kinase 2, mitochondrial"/>
    <property type="match status" value="1"/>
</dbReference>
<dbReference type="InterPro" id="IPR027417">
    <property type="entry name" value="P-loop_NTPase"/>
</dbReference>
<dbReference type="InterPro" id="IPR039430">
    <property type="entry name" value="Thymidylate_kin-like_dom"/>
</dbReference>
<proteinExistence type="inferred from homology"/>
<keyword evidence="10" id="KW-0418">Kinase</keyword>